<reference evidence="2" key="1">
    <citation type="submission" date="2021-06" db="EMBL/GenBank/DDBJ databases">
        <authorList>
            <person name="Kallberg Y."/>
            <person name="Tangrot J."/>
            <person name="Rosling A."/>
        </authorList>
    </citation>
    <scope>NUCLEOTIDE SEQUENCE</scope>
    <source>
        <strain evidence="2">MA453B</strain>
    </source>
</reference>
<dbReference type="AlphaFoldDB" id="A0A9N9P9H8"/>
<keyword evidence="1" id="KW-1133">Transmembrane helix</keyword>
<organism evidence="2 3">
    <name type="scientific">Dentiscutata erythropus</name>
    <dbReference type="NCBI Taxonomy" id="1348616"/>
    <lineage>
        <taxon>Eukaryota</taxon>
        <taxon>Fungi</taxon>
        <taxon>Fungi incertae sedis</taxon>
        <taxon>Mucoromycota</taxon>
        <taxon>Glomeromycotina</taxon>
        <taxon>Glomeromycetes</taxon>
        <taxon>Diversisporales</taxon>
        <taxon>Gigasporaceae</taxon>
        <taxon>Dentiscutata</taxon>
    </lineage>
</organism>
<dbReference type="EMBL" id="CAJVPY010033978">
    <property type="protein sequence ID" value="CAG8799527.1"/>
    <property type="molecule type" value="Genomic_DNA"/>
</dbReference>
<name>A0A9N9P9H8_9GLOM</name>
<feature type="non-terminal residue" evidence="2">
    <location>
        <position position="53"/>
    </location>
</feature>
<accession>A0A9N9P9H8</accession>
<evidence type="ECO:0000256" key="1">
    <source>
        <dbReference type="SAM" id="Phobius"/>
    </source>
</evidence>
<feature type="non-terminal residue" evidence="2">
    <location>
        <position position="1"/>
    </location>
</feature>
<keyword evidence="1" id="KW-0472">Membrane</keyword>
<evidence type="ECO:0000313" key="3">
    <source>
        <dbReference type="Proteomes" id="UP000789405"/>
    </source>
</evidence>
<comment type="caution">
    <text evidence="2">The sequence shown here is derived from an EMBL/GenBank/DDBJ whole genome shotgun (WGS) entry which is preliminary data.</text>
</comment>
<proteinExistence type="predicted"/>
<evidence type="ECO:0000313" key="2">
    <source>
        <dbReference type="EMBL" id="CAG8799527.1"/>
    </source>
</evidence>
<keyword evidence="3" id="KW-1185">Reference proteome</keyword>
<dbReference type="Proteomes" id="UP000789405">
    <property type="component" value="Unassembled WGS sequence"/>
</dbReference>
<keyword evidence="1" id="KW-0812">Transmembrane</keyword>
<gene>
    <name evidence="2" type="ORF">DERYTH_LOCUS23085</name>
</gene>
<protein>
    <submittedName>
        <fullName evidence="2">1295_t:CDS:1</fullName>
    </submittedName>
</protein>
<feature type="transmembrane region" description="Helical" evidence="1">
    <location>
        <begin position="23"/>
        <end position="45"/>
    </location>
</feature>
<sequence length="53" mass="5730">EANCCEIDDVSSCITDAKLPKTLWSSVALGLSEILMLMSSVAVSINRFPPLFL</sequence>